<dbReference type="GO" id="GO:0016758">
    <property type="term" value="F:hexosyltransferase activity"/>
    <property type="evidence" value="ECO:0007669"/>
    <property type="project" value="UniProtKB-ARBA"/>
</dbReference>
<proteinExistence type="predicted"/>
<dbReference type="AlphaFoldDB" id="A0AAW3J7K1"/>
<protein>
    <recommendedName>
        <fullName evidence="1">Glycosyltransferase 2-like domain-containing protein</fullName>
    </recommendedName>
</protein>
<organism evidence="2 3">
    <name type="scientific">Helicobacter pullorum</name>
    <dbReference type="NCBI Taxonomy" id="35818"/>
    <lineage>
        <taxon>Bacteria</taxon>
        <taxon>Pseudomonadati</taxon>
        <taxon>Campylobacterota</taxon>
        <taxon>Epsilonproteobacteria</taxon>
        <taxon>Campylobacterales</taxon>
        <taxon>Helicobacteraceae</taxon>
        <taxon>Helicobacter</taxon>
    </lineage>
</organism>
<dbReference type="InterPro" id="IPR029044">
    <property type="entry name" value="Nucleotide-diphossugar_trans"/>
</dbReference>
<feature type="domain" description="Glycosyltransferase 2-like" evidence="1">
    <location>
        <begin position="6"/>
        <end position="85"/>
    </location>
</feature>
<dbReference type="Gene3D" id="3.90.550.10">
    <property type="entry name" value="Spore Coat Polysaccharide Biosynthesis Protein SpsA, Chain A"/>
    <property type="match status" value="2"/>
</dbReference>
<dbReference type="RefSeq" id="WP_060662835.1">
    <property type="nucleotide sequence ID" value="NZ_JNUR01000014.1"/>
</dbReference>
<evidence type="ECO:0000313" key="2">
    <source>
        <dbReference type="EMBL" id="KPH50768.1"/>
    </source>
</evidence>
<dbReference type="InterPro" id="IPR001173">
    <property type="entry name" value="Glyco_trans_2-like"/>
</dbReference>
<dbReference type="Pfam" id="PF00535">
    <property type="entry name" value="Glycos_transf_2"/>
    <property type="match status" value="1"/>
</dbReference>
<reference evidence="2 3" key="1">
    <citation type="submission" date="2014-06" db="EMBL/GenBank/DDBJ databases">
        <title>Helicobacter pullorum isolates in fresh chicken meat - phenotypic and genotypic features.</title>
        <authorList>
            <person name="Borges V."/>
            <person name="Santos A."/>
            <person name="Correia C.B."/>
            <person name="Saraiva M."/>
            <person name="Menard A."/>
            <person name="Vieira L."/>
            <person name="Sampaio D.A."/>
            <person name="Gomes J.P."/>
            <person name="Oleastro M."/>
        </authorList>
    </citation>
    <scope>NUCLEOTIDE SEQUENCE [LARGE SCALE GENOMIC DNA]</scope>
    <source>
        <strain evidence="2 3">229336/12</strain>
    </source>
</reference>
<dbReference type="CDD" id="cd00761">
    <property type="entry name" value="Glyco_tranf_GTA_type"/>
    <property type="match status" value="1"/>
</dbReference>
<comment type="caution">
    <text evidence="2">The sequence shown here is derived from an EMBL/GenBank/DDBJ whole genome shotgun (WGS) entry which is preliminary data.</text>
</comment>
<name>A0AAW3J7K1_9HELI</name>
<accession>A0AAW3J7K1</accession>
<sequence length="506" mass="59727">MKIVGVVIPIHNVEKYLKECLDSVINQTYTNLEIILVNDGSTDKNSLNIAKEYTLRDKRITLFDKKNGGQSTARNVGIEYFNGEYKLKSKTQNVEENSLIEFNIEGNNPYEIYAVYKSYKAFSGEKDLINFTYPYIDYIIFLDSDDYWELNCIEECVPRMDGVEVVWFDYIDLRNNVLSKGFSRLRSFNFKEELIITALEWLKTPSASSSFSFAGHGMIDFCFLKDLKLKFIDKLYAEDMIFGILLFSQVKYIYVLPKIFYIYRRIQGSSMTLNKIPSYLSHYNFQSDNIDTSIQTYKYFSVFIQYLVLCDFINSCKNSQISLLVKQRYLPYFFKQSRIFFKAYAIDLENKRNIEAINRNIFDNINLNLFKYANKENLLMYKNVSSITTAKSRIHNHLSYKLGQAIIENSKSLLGYIRMPFILSYIKDKHKQEQEQYQEAIKKNPNLKLPNLESYPDYKESLKEKECFTYKLGEAFIKASKTWYKGGYVKLWFEVRRLKKGFKKEK</sequence>
<dbReference type="PANTHER" id="PTHR22916">
    <property type="entry name" value="GLYCOSYLTRANSFERASE"/>
    <property type="match status" value="1"/>
</dbReference>
<gene>
    <name evidence="2" type="ORF">HPU229336_01065</name>
</gene>
<evidence type="ECO:0000313" key="3">
    <source>
        <dbReference type="Proteomes" id="UP000037800"/>
    </source>
</evidence>
<dbReference type="PANTHER" id="PTHR22916:SF3">
    <property type="entry name" value="UDP-GLCNAC:BETAGAL BETA-1,3-N-ACETYLGLUCOSAMINYLTRANSFERASE-LIKE PROTEIN 1"/>
    <property type="match status" value="1"/>
</dbReference>
<dbReference type="Proteomes" id="UP000037800">
    <property type="component" value="Unassembled WGS sequence"/>
</dbReference>
<dbReference type="EMBL" id="JNUR01000014">
    <property type="protein sequence ID" value="KPH50768.1"/>
    <property type="molecule type" value="Genomic_DNA"/>
</dbReference>
<evidence type="ECO:0000259" key="1">
    <source>
        <dbReference type="Pfam" id="PF00535"/>
    </source>
</evidence>
<dbReference type="SUPFAM" id="SSF53448">
    <property type="entry name" value="Nucleotide-diphospho-sugar transferases"/>
    <property type="match status" value="1"/>
</dbReference>